<name>A0A061EAK0_THECC</name>
<dbReference type="EMBL" id="CM001880">
    <property type="protein sequence ID" value="EOX99293.1"/>
    <property type="molecule type" value="Genomic_DNA"/>
</dbReference>
<evidence type="ECO:0000313" key="2">
    <source>
        <dbReference type="EMBL" id="EOX99293.1"/>
    </source>
</evidence>
<keyword evidence="3" id="KW-1185">Reference proteome</keyword>
<dbReference type="AlphaFoldDB" id="A0A061EAK0"/>
<feature type="compositionally biased region" description="Basic and acidic residues" evidence="1">
    <location>
        <begin position="57"/>
        <end position="67"/>
    </location>
</feature>
<feature type="compositionally biased region" description="Basic residues" evidence="1">
    <location>
        <begin position="46"/>
        <end position="56"/>
    </location>
</feature>
<sequence length="115" mass="13110">MVVFEEENVVWGRRARLDNDDRSFVATKECGGCKEYGERDGDISSSKRRKGRPKGRKNFENRSKPTDGGRVLRSNSRMVEGVVKSQMEDRNDVASDTIQEEAEVVWSVKERLGID</sequence>
<evidence type="ECO:0000256" key="1">
    <source>
        <dbReference type="SAM" id="MobiDB-lite"/>
    </source>
</evidence>
<dbReference type="InParanoid" id="A0A061EAK0"/>
<evidence type="ECO:0000313" key="3">
    <source>
        <dbReference type="Proteomes" id="UP000026915"/>
    </source>
</evidence>
<reference evidence="2 3" key="1">
    <citation type="journal article" date="2013" name="Genome Biol.">
        <title>The genome sequence of the most widely cultivated cacao type and its use to identify candidate genes regulating pod color.</title>
        <authorList>
            <person name="Motamayor J.C."/>
            <person name="Mockaitis K."/>
            <person name="Schmutz J."/>
            <person name="Haiminen N."/>
            <person name="Iii D.L."/>
            <person name="Cornejo O."/>
            <person name="Findley S.D."/>
            <person name="Zheng P."/>
            <person name="Utro F."/>
            <person name="Royaert S."/>
            <person name="Saski C."/>
            <person name="Jenkins J."/>
            <person name="Podicheti R."/>
            <person name="Zhao M."/>
            <person name="Scheffler B.E."/>
            <person name="Stack J.C."/>
            <person name="Feltus F.A."/>
            <person name="Mustiga G.M."/>
            <person name="Amores F."/>
            <person name="Phillips W."/>
            <person name="Marelli J.P."/>
            <person name="May G.D."/>
            <person name="Shapiro H."/>
            <person name="Ma J."/>
            <person name="Bustamante C.D."/>
            <person name="Schnell R.J."/>
            <person name="Main D."/>
            <person name="Gilbert D."/>
            <person name="Parida L."/>
            <person name="Kuhn D.N."/>
        </authorList>
    </citation>
    <scope>NUCLEOTIDE SEQUENCE [LARGE SCALE GENOMIC DNA]</scope>
    <source>
        <strain evidence="3">cv. Matina 1-6</strain>
    </source>
</reference>
<feature type="region of interest" description="Disordered" evidence="1">
    <location>
        <begin position="35"/>
        <end position="78"/>
    </location>
</feature>
<protein>
    <submittedName>
        <fullName evidence="2">Uncharacterized protein</fullName>
    </submittedName>
</protein>
<accession>A0A061EAK0</accession>
<gene>
    <name evidence="2" type="ORF">TCM_007924</name>
</gene>
<dbReference type="Gramene" id="EOX99293">
    <property type="protein sequence ID" value="EOX99293"/>
    <property type="gene ID" value="TCM_007924"/>
</dbReference>
<proteinExistence type="predicted"/>
<organism evidence="2 3">
    <name type="scientific">Theobroma cacao</name>
    <name type="common">Cacao</name>
    <name type="synonym">Cocoa</name>
    <dbReference type="NCBI Taxonomy" id="3641"/>
    <lineage>
        <taxon>Eukaryota</taxon>
        <taxon>Viridiplantae</taxon>
        <taxon>Streptophyta</taxon>
        <taxon>Embryophyta</taxon>
        <taxon>Tracheophyta</taxon>
        <taxon>Spermatophyta</taxon>
        <taxon>Magnoliopsida</taxon>
        <taxon>eudicotyledons</taxon>
        <taxon>Gunneridae</taxon>
        <taxon>Pentapetalae</taxon>
        <taxon>rosids</taxon>
        <taxon>malvids</taxon>
        <taxon>Malvales</taxon>
        <taxon>Malvaceae</taxon>
        <taxon>Byttnerioideae</taxon>
        <taxon>Theobroma</taxon>
    </lineage>
</organism>
<dbReference type="HOGENOM" id="CLU_2113363_0_0_1"/>
<dbReference type="Proteomes" id="UP000026915">
    <property type="component" value="Chromosome 2"/>
</dbReference>